<keyword evidence="2" id="KW-0472">Membrane</keyword>
<reference evidence="3 4" key="1">
    <citation type="journal article" date="2024" name="Nat. Commun.">
        <title>Phylogenomics reveals the evolutionary origins of lichenization in chlorophyte algae.</title>
        <authorList>
            <person name="Puginier C."/>
            <person name="Libourel C."/>
            <person name="Otte J."/>
            <person name="Skaloud P."/>
            <person name="Haon M."/>
            <person name="Grisel S."/>
            <person name="Petersen M."/>
            <person name="Berrin J.G."/>
            <person name="Delaux P.M."/>
            <person name="Dal Grande F."/>
            <person name="Keller J."/>
        </authorList>
    </citation>
    <scope>NUCLEOTIDE SEQUENCE [LARGE SCALE GENOMIC DNA]</scope>
    <source>
        <strain evidence="3 4">SAG 2145</strain>
    </source>
</reference>
<keyword evidence="4" id="KW-1185">Reference proteome</keyword>
<accession>A0AAW1SAL5</accession>
<evidence type="ECO:0000256" key="2">
    <source>
        <dbReference type="SAM" id="Phobius"/>
    </source>
</evidence>
<dbReference type="Proteomes" id="UP001438707">
    <property type="component" value="Unassembled WGS sequence"/>
</dbReference>
<dbReference type="AlphaFoldDB" id="A0AAW1SAL5"/>
<keyword evidence="2" id="KW-0812">Transmembrane</keyword>
<feature type="compositionally biased region" description="Polar residues" evidence="1">
    <location>
        <begin position="83"/>
        <end position="92"/>
    </location>
</feature>
<protein>
    <submittedName>
        <fullName evidence="3">Uncharacterized protein</fullName>
    </submittedName>
</protein>
<comment type="caution">
    <text evidence="3">The sequence shown here is derived from an EMBL/GenBank/DDBJ whole genome shotgun (WGS) entry which is preliminary data.</text>
</comment>
<evidence type="ECO:0000313" key="4">
    <source>
        <dbReference type="Proteomes" id="UP001438707"/>
    </source>
</evidence>
<feature type="region of interest" description="Disordered" evidence="1">
    <location>
        <begin position="82"/>
        <end position="111"/>
    </location>
</feature>
<name>A0AAW1SAL5_9CHLO</name>
<proteinExistence type="predicted"/>
<keyword evidence="2" id="KW-1133">Transmembrane helix</keyword>
<organism evidence="3 4">
    <name type="scientific">Apatococcus lobatus</name>
    <dbReference type="NCBI Taxonomy" id="904363"/>
    <lineage>
        <taxon>Eukaryota</taxon>
        <taxon>Viridiplantae</taxon>
        <taxon>Chlorophyta</taxon>
        <taxon>core chlorophytes</taxon>
        <taxon>Trebouxiophyceae</taxon>
        <taxon>Chlorellales</taxon>
        <taxon>Chlorellaceae</taxon>
        <taxon>Apatococcus</taxon>
    </lineage>
</organism>
<evidence type="ECO:0000256" key="1">
    <source>
        <dbReference type="SAM" id="MobiDB-lite"/>
    </source>
</evidence>
<dbReference type="EMBL" id="JALJOS010000002">
    <property type="protein sequence ID" value="KAK9843042.1"/>
    <property type="molecule type" value="Genomic_DNA"/>
</dbReference>
<feature type="transmembrane region" description="Helical" evidence="2">
    <location>
        <begin position="48"/>
        <end position="69"/>
    </location>
</feature>
<evidence type="ECO:0000313" key="3">
    <source>
        <dbReference type="EMBL" id="KAK9843042.1"/>
    </source>
</evidence>
<gene>
    <name evidence="3" type="ORF">WJX74_006046</name>
</gene>
<sequence>MPWCAADRGFAVAGSLAAGIGFICNCIGSCSAIECSAPYQYRSKQCWPNIVNCAGSSIAVGLAIAAFILPLSRWARDHRQARLTGQQASSTDLALRKKHGPTGAALSAQAV</sequence>